<dbReference type="AlphaFoldDB" id="A0A5C8PAE6"/>
<dbReference type="Pfam" id="PF02899">
    <property type="entry name" value="Phage_int_SAM_1"/>
    <property type="match status" value="1"/>
</dbReference>
<dbReference type="GO" id="GO:0003677">
    <property type="term" value="F:DNA binding"/>
    <property type="evidence" value="ECO:0007669"/>
    <property type="project" value="UniProtKB-UniRule"/>
</dbReference>
<dbReference type="PANTHER" id="PTHR30629">
    <property type="entry name" value="PROPHAGE INTEGRASE"/>
    <property type="match status" value="1"/>
</dbReference>
<feature type="domain" description="Core-binding (CB)" evidence="7">
    <location>
        <begin position="162"/>
        <end position="241"/>
    </location>
</feature>
<keyword evidence="2" id="KW-0229">DNA integration</keyword>
<comment type="similarity">
    <text evidence="1">Belongs to the 'phage' integrase family.</text>
</comment>
<evidence type="ECO:0000256" key="5">
    <source>
        <dbReference type="PROSITE-ProRule" id="PRU01248"/>
    </source>
</evidence>
<dbReference type="SUPFAM" id="SSF56349">
    <property type="entry name" value="DNA breaking-rejoining enzymes"/>
    <property type="match status" value="1"/>
</dbReference>
<dbReference type="Gene3D" id="1.10.443.10">
    <property type="entry name" value="Intergrase catalytic core"/>
    <property type="match status" value="1"/>
</dbReference>
<accession>A0A5C8PAE6</accession>
<dbReference type="Pfam" id="PF00589">
    <property type="entry name" value="Phage_integrase"/>
    <property type="match status" value="1"/>
</dbReference>
<dbReference type="Proteomes" id="UP000321638">
    <property type="component" value="Unassembled WGS sequence"/>
</dbReference>
<evidence type="ECO:0000313" key="8">
    <source>
        <dbReference type="EMBL" id="TXL70548.1"/>
    </source>
</evidence>
<dbReference type="InterPro" id="IPR044068">
    <property type="entry name" value="CB"/>
</dbReference>
<evidence type="ECO:0000256" key="3">
    <source>
        <dbReference type="ARBA" id="ARBA00023125"/>
    </source>
</evidence>
<organism evidence="8 9">
    <name type="scientific">Vineibacter terrae</name>
    <dbReference type="NCBI Taxonomy" id="2586908"/>
    <lineage>
        <taxon>Bacteria</taxon>
        <taxon>Pseudomonadati</taxon>
        <taxon>Pseudomonadota</taxon>
        <taxon>Alphaproteobacteria</taxon>
        <taxon>Hyphomicrobiales</taxon>
        <taxon>Vineibacter</taxon>
    </lineage>
</organism>
<dbReference type="InterPro" id="IPR010998">
    <property type="entry name" value="Integrase_recombinase_N"/>
</dbReference>
<sequence length="474" mass="52753">MATYLRFKNGAWYARFQVPPDVREAFDGKRELWKHLGTKLKRDATLRALAESGDFQRRVVAARNGGLPGSDYGGALEWLKQWRGAKALLASSGDDSLLDAVRDDIEDAAEKRFLKGVPWQEIEHEMRERESRELDSNRRAVIEALGGPPAKRWFKVATGETAPLLPHVDDWHRAYSRDVQDKTASMGKSDVLAFLETHPHADDITRKAVAEWIEKRLEAGGAGTTVNRSLTPLRSFWKWLQDREVVSEEMEPFAKHDVSRRAKQKGKSGGDKYVPFEPKEVVSLWKAAKEKDDDSLADLILLGAYTGARIEELCSLGIAEARGVVLKITEAKTTAGVRDVPIHSALKPVVKRLIQASDDGFLLSGLKPNKYGDRSAGIGKRFGRLKRAMGFNSRQVFHSIRKTVTTQLERAGISENVTADIVGHEKPRITYGTYSGGTSLRQRREAVEKIKYPALKGQCSAALTKGARRATLPS</sequence>
<dbReference type="GO" id="GO:0006310">
    <property type="term" value="P:DNA recombination"/>
    <property type="evidence" value="ECO:0007669"/>
    <property type="project" value="UniProtKB-KW"/>
</dbReference>
<dbReference type="InterPro" id="IPR013762">
    <property type="entry name" value="Integrase-like_cat_sf"/>
</dbReference>
<evidence type="ECO:0000313" key="9">
    <source>
        <dbReference type="Proteomes" id="UP000321638"/>
    </source>
</evidence>
<evidence type="ECO:0008006" key="10">
    <source>
        <dbReference type="Google" id="ProtNLM"/>
    </source>
</evidence>
<dbReference type="GO" id="GO:0015074">
    <property type="term" value="P:DNA integration"/>
    <property type="evidence" value="ECO:0007669"/>
    <property type="project" value="UniProtKB-KW"/>
</dbReference>
<dbReference type="Gene3D" id="1.10.150.130">
    <property type="match status" value="1"/>
</dbReference>
<dbReference type="OrthoDB" id="9784724at2"/>
<dbReference type="InterPro" id="IPR050808">
    <property type="entry name" value="Phage_Integrase"/>
</dbReference>
<dbReference type="InterPro" id="IPR004107">
    <property type="entry name" value="Integrase_SAM-like_N"/>
</dbReference>
<gene>
    <name evidence="8" type="ORF">FHP25_33990</name>
</gene>
<dbReference type="InterPro" id="IPR011010">
    <property type="entry name" value="DNA_brk_join_enz"/>
</dbReference>
<keyword evidence="4" id="KW-0233">DNA recombination</keyword>
<dbReference type="RefSeq" id="WP_147851461.1">
    <property type="nucleotide sequence ID" value="NZ_VDUZ01000057.1"/>
</dbReference>
<keyword evidence="9" id="KW-1185">Reference proteome</keyword>
<protein>
    <recommendedName>
        <fullName evidence="10">Tyrosine-type recombinase/integrase</fullName>
    </recommendedName>
</protein>
<dbReference type="EMBL" id="VDUZ01000057">
    <property type="protein sequence ID" value="TXL70548.1"/>
    <property type="molecule type" value="Genomic_DNA"/>
</dbReference>
<dbReference type="PANTHER" id="PTHR30629:SF2">
    <property type="entry name" value="PROPHAGE INTEGRASE INTS-RELATED"/>
    <property type="match status" value="1"/>
</dbReference>
<keyword evidence="3 5" id="KW-0238">DNA-binding</keyword>
<comment type="caution">
    <text evidence="8">The sequence shown here is derived from an EMBL/GenBank/DDBJ whole genome shotgun (WGS) entry which is preliminary data.</text>
</comment>
<evidence type="ECO:0000256" key="1">
    <source>
        <dbReference type="ARBA" id="ARBA00008857"/>
    </source>
</evidence>
<name>A0A5C8PAE6_9HYPH</name>
<dbReference type="PROSITE" id="PS51898">
    <property type="entry name" value="TYR_RECOMBINASE"/>
    <property type="match status" value="1"/>
</dbReference>
<feature type="domain" description="Tyr recombinase" evidence="6">
    <location>
        <begin position="271"/>
        <end position="447"/>
    </location>
</feature>
<reference evidence="8 9" key="1">
    <citation type="submission" date="2019-06" db="EMBL/GenBank/DDBJ databases">
        <title>New taxonomy in bacterial strain CC-CFT640, isolated from vineyard.</title>
        <authorList>
            <person name="Lin S.-Y."/>
            <person name="Tsai C.-F."/>
            <person name="Young C.-C."/>
        </authorList>
    </citation>
    <scope>NUCLEOTIDE SEQUENCE [LARGE SCALE GENOMIC DNA]</scope>
    <source>
        <strain evidence="8 9">CC-CFT640</strain>
    </source>
</reference>
<proteinExistence type="inferred from homology"/>
<dbReference type="PROSITE" id="PS51900">
    <property type="entry name" value="CB"/>
    <property type="match status" value="1"/>
</dbReference>
<dbReference type="InterPro" id="IPR002104">
    <property type="entry name" value="Integrase_catalytic"/>
</dbReference>
<evidence type="ECO:0000259" key="7">
    <source>
        <dbReference type="PROSITE" id="PS51900"/>
    </source>
</evidence>
<evidence type="ECO:0000256" key="2">
    <source>
        <dbReference type="ARBA" id="ARBA00022908"/>
    </source>
</evidence>
<evidence type="ECO:0000256" key="4">
    <source>
        <dbReference type="ARBA" id="ARBA00023172"/>
    </source>
</evidence>
<dbReference type="InterPro" id="IPR046668">
    <property type="entry name" value="DUF6538"/>
</dbReference>
<evidence type="ECO:0000259" key="6">
    <source>
        <dbReference type="PROSITE" id="PS51898"/>
    </source>
</evidence>
<dbReference type="Pfam" id="PF20172">
    <property type="entry name" value="DUF6538"/>
    <property type="match status" value="1"/>
</dbReference>